<accession>A0A538SYC1</accession>
<comment type="caution">
    <text evidence="2">The sequence shown here is derived from an EMBL/GenBank/DDBJ whole genome shotgun (WGS) entry which is preliminary data.</text>
</comment>
<evidence type="ECO:0000313" key="3">
    <source>
        <dbReference type="Proteomes" id="UP000319829"/>
    </source>
</evidence>
<reference evidence="2 3" key="1">
    <citation type="journal article" date="2019" name="Nat. Microbiol.">
        <title>Mediterranean grassland soil C-N compound turnover is dependent on rainfall and depth, and is mediated by genomically divergent microorganisms.</title>
        <authorList>
            <person name="Diamond S."/>
            <person name="Andeer P.F."/>
            <person name="Li Z."/>
            <person name="Crits-Christoph A."/>
            <person name="Burstein D."/>
            <person name="Anantharaman K."/>
            <person name="Lane K.R."/>
            <person name="Thomas B.C."/>
            <person name="Pan C."/>
            <person name="Northen T.R."/>
            <person name="Banfield J.F."/>
        </authorList>
    </citation>
    <scope>NUCLEOTIDE SEQUENCE [LARGE SCALE GENOMIC DNA]</scope>
    <source>
        <strain evidence="2">WS_4</strain>
    </source>
</reference>
<dbReference type="InterPro" id="IPR011659">
    <property type="entry name" value="WD40"/>
</dbReference>
<sequence>MNGTRGLRAGIFILLILTGCSKDKTLNVEGAFSPVIENLSSDHEPPVRGISNTLTAIVTNPRGYTLRYHWSAGAGVFADSQSQTVHWTPPDSMAVYPVTVSIQAHDDLNNVDFFKTRTFQVYVDNEFERWTRSVAVQFDVAPPAGGRIYYSEIRNASTGESDIWALALPLGAPDQITQSFWQVTSPTAQSDGPLVVFSGRRRASDPGPSLWLVPPTGGDTTTALPVVRWNGSNNFQLGGPRFAPSGPMLLYHTDSLGVNSTRPKPWVRDVSNFALPPVPLVGENLAEAANAYVNGAWKGSGDSIVVESYINYSVPTQRRSTGLFKLSASSNSSVASYPQWLADSAATDLDWSPDGLHIVFAKRAPGRTDRDLWIINANSSDPASEVAITRGIADESHPRFSSDGNKIFFVSNRVDRYGANGVYDTERRGTNIWSVSRFDRP</sequence>
<organism evidence="2 3">
    <name type="scientific">Eiseniibacteriota bacterium</name>
    <dbReference type="NCBI Taxonomy" id="2212470"/>
    <lineage>
        <taxon>Bacteria</taxon>
        <taxon>Candidatus Eiseniibacteriota</taxon>
    </lineage>
</organism>
<dbReference type="AlphaFoldDB" id="A0A538SYC1"/>
<dbReference type="Pfam" id="PF07676">
    <property type="entry name" value="PD40"/>
    <property type="match status" value="2"/>
</dbReference>
<dbReference type="PROSITE" id="PS51257">
    <property type="entry name" value="PROKAR_LIPOPROTEIN"/>
    <property type="match status" value="1"/>
</dbReference>
<dbReference type="SUPFAM" id="SSF69304">
    <property type="entry name" value="Tricorn protease N-terminal domain"/>
    <property type="match status" value="1"/>
</dbReference>
<protein>
    <recommendedName>
        <fullName evidence="4">PKD domain-containing protein</fullName>
    </recommendedName>
</protein>
<evidence type="ECO:0008006" key="4">
    <source>
        <dbReference type="Google" id="ProtNLM"/>
    </source>
</evidence>
<comment type="similarity">
    <text evidence="1">Belongs to the TolB family.</text>
</comment>
<name>A0A538SYC1_UNCEI</name>
<evidence type="ECO:0000256" key="1">
    <source>
        <dbReference type="ARBA" id="ARBA00009820"/>
    </source>
</evidence>
<dbReference type="InterPro" id="IPR011042">
    <property type="entry name" value="6-blade_b-propeller_TolB-like"/>
</dbReference>
<dbReference type="Gene3D" id="2.120.10.30">
    <property type="entry name" value="TolB, C-terminal domain"/>
    <property type="match status" value="2"/>
</dbReference>
<evidence type="ECO:0000313" key="2">
    <source>
        <dbReference type="EMBL" id="TMQ56381.1"/>
    </source>
</evidence>
<dbReference type="PANTHER" id="PTHR36842">
    <property type="entry name" value="PROTEIN TOLB HOMOLOG"/>
    <property type="match status" value="1"/>
</dbReference>
<proteinExistence type="inferred from homology"/>
<dbReference type="EMBL" id="VBOU01000001">
    <property type="protein sequence ID" value="TMQ56381.1"/>
    <property type="molecule type" value="Genomic_DNA"/>
</dbReference>
<dbReference type="PANTHER" id="PTHR36842:SF1">
    <property type="entry name" value="PROTEIN TOLB"/>
    <property type="match status" value="1"/>
</dbReference>
<dbReference type="Proteomes" id="UP000319829">
    <property type="component" value="Unassembled WGS sequence"/>
</dbReference>
<gene>
    <name evidence="2" type="ORF">E6K74_00130</name>
</gene>